<keyword evidence="3" id="KW-1185">Reference proteome</keyword>
<dbReference type="EMBL" id="JAXOVC010000007">
    <property type="protein sequence ID" value="KAK4498662.1"/>
    <property type="molecule type" value="Genomic_DNA"/>
</dbReference>
<dbReference type="PANTHER" id="PTHR38123:SF6">
    <property type="entry name" value="CELL WALL SERINE-THREONINE-RICH GALACTOMANNOPROTEIN MP1 (AFU_ORTHOLOGUE AFUA_4G03240)"/>
    <property type="match status" value="1"/>
</dbReference>
<dbReference type="Gene3D" id="1.20.1280.140">
    <property type="match status" value="1"/>
</dbReference>
<dbReference type="Pfam" id="PF12296">
    <property type="entry name" value="HsbA"/>
    <property type="match status" value="1"/>
</dbReference>
<evidence type="ECO:0000313" key="2">
    <source>
        <dbReference type="EMBL" id="KAK4498662.1"/>
    </source>
</evidence>
<reference evidence="2 3" key="1">
    <citation type="journal article" date="2023" name="G3 (Bethesda)">
        <title>A chromosome-level genome assembly of Zasmidium syzygii isolated from banana leaves.</title>
        <authorList>
            <person name="van Westerhoven A.C."/>
            <person name="Mehrabi R."/>
            <person name="Talebi R."/>
            <person name="Steentjes M.B.F."/>
            <person name="Corcolon B."/>
            <person name="Chong P.A."/>
            <person name="Kema G.H.J."/>
            <person name="Seidl M.F."/>
        </authorList>
    </citation>
    <scope>NUCLEOTIDE SEQUENCE [LARGE SCALE GENOMIC DNA]</scope>
    <source>
        <strain evidence="2 3">P124</strain>
    </source>
</reference>
<proteinExistence type="predicted"/>
<keyword evidence="1" id="KW-0732">Signal</keyword>
<accession>A0ABR0EB05</accession>
<evidence type="ECO:0000313" key="3">
    <source>
        <dbReference type="Proteomes" id="UP001305779"/>
    </source>
</evidence>
<evidence type="ECO:0000256" key="1">
    <source>
        <dbReference type="SAM" id="SignalP"/>
    </source>
</evidence>
<feature type="signal peptide" evidence="1">
    <location>
        <begin position="1"/>
        <end position="16"/>
    </location>
</feature>
<sequence length="185" mass="19434">MLYQYLVIAFAALAAAGIVDKRQTTAGGYNNVVKDINIALSDINKVKSDLDVNSSPTYQYTGDQLYALFNDNQQVLYDAGNLTQALQNSNTFNSGDSNNLASIVTASFLPTLTSLLNDLQTHYPGFSSQGVQGAVSSILRQDSSSAAALASAFVTKVSGPATTVAPKVSSSITSAFNKALSVYAN</sequence>
<organism evidence="2 3">
    <name type="scientific">Zasmidium cellare</name>
    <name type="common">Wine cellar mold</name>
    <name type="synonym">Racodium cellare</name>
    <dbReference type="NCBI Taxonomy" id="395010"/>
    <lineage>
        <taxon>Eukaryota</taxon>
        <taxon>Fungi</taxon>
        <taxon>Dikarya</taxon>
        <taxon>Ascomycota</taxon>
        <taxon>Pezizomycotina</taxon>
        <taxon>Dothideomycetes</taxon>
        <taxon>Dothideomycetidae</taxon>
        <taxon>Mycosphaerellales</taxon>
        <taxon>Mycosphaerellaceae</taxon>
        <taxon>Zasmidium</taxon>
    </lineage>
</organism>
<protein>
    <submittedName>
        <fullName evidence="2">Uncharacterized protein</fullName>
    </submittedName>
</protein>
<dbReference type="InterPro" id="IPR021054">
    <property type="entry name" value="Cell_wall_mannoprotein_1"/>
</dbReference>
<name>A0ABR0EB05_ZASCE</name>
<dbReference type="Proteomes" id="UP001305779">
    <property type="component" value="Unassembled WGS sequence"/>
</dbReference>
<feature type="chain" id="PRO_5046026195" evidence="1">
    <location>
        <begin position="17"/>
        <end position="185"/>
    </location>
</feature>
<gene>
    <name evidence="2" type="ORF">PRZ48_009172</name>
</gene>
<dbReference type="PANTHER" id="PTHR38123">
    <property type="entry name" value="CELL WALL SERINE-THREONINE-RICH GALACTOMANNOPROTEIN MP1 (AFU_ORTHOLOGUE AFUA_4G03240)"/>
    <property type="match status" value="1"/>
</dbReference>
<comment type="caution">
    <text evidence="2">The sequence shown here is derived from an EMBL/GenBank/DDBJ whole genome shotgun (WGS) entry which is preliminary data.</text>
</comment>